<evidence type="ECO:0000313" key="8">
    <source>
        <dbReference type="Proteomes" id="UP000287352"/>
    </source>
</evidence>
<comment type="caution">
    <text evidence="7">The sequence shown here is derived from an EMBL/GenBank/DDBJ whole genome shotgun (WGS) entry which is preliminary data.</text>
</comment>
<keyword evidence="3 5" id="KW-1133">Transmembrane helix</keyword>
<evidence type="ECO:0000256" key="1">
    <source>
        <dbReference type="ARBA" id="ARBA00004141"/>
    </source>
</evidence>
<comment type="subcellular location">
    <subcellularLocation>
        <location evidence="1">Membrane</location>
        <topology evidence="1">Multi-pass membrane protein</topology>
    </subcellularLocation>
</comment>
<dbReference type="Pfam" id="PF01061">
    <property type="entry name" value="ABC2_membrane"/>
    <property type="match status" value="1"/>
</dbReference>
<proteinExistence type="predicted"/>
<accession>A0A402A003</accession>
<evidence type="ECO:0000256" key="4">
    <source>
        <dbReference type="ARBA" id="ARBA00023136"/>
    </source>
</evidence>
<evidence type="ECO:0000256" key="5">
    <source>
        <dbReference type="SAM" id="Phobius"/>
    </source>
</evidence>
<feature type="transmembrane region" description="Helical" evidence="5">
    <location>
        <begin position="89"/>
        <end position="112"/>
    </location>
</feature>
<dbReference type="AlphaFoldDB" id="A0A402A003"/>
<evidence type="ECO:0000256" key="3">
    <source>
        <dbReference type="ARBA" id="ARBA00022989"/>
    </source>
</evidence>
<feature type="transmembrane region" description="Helical" evidence="5">
    <location>
        <begin position="32"/>
        <end position="52"/>
    </location>
</feature>
<evidence type="ECO:0000313" key="7">
    <source>
        <dbReference type="EMBL" id="GCE12423.1"/>
    </source>
</evidence>
<feature type="domain" description="ABC-2 type transporter transmembrane" evidence="6">
    <location>
        <begin position="1"/>
        <end position="75"/>
    </location>
</feature>
<dbReference type="InterPro" id="IPR013525">
    <property type="entry name" value="ABC2_TM"/>
</dbReference>
<organism evidence="7 8">
    <name type="scientific">Tengunoibacter tsumagoiensis</name>
    <dbReference type="NCBI Taxonomy" id="2014871"/>
    <lineage>
        <taxon>Bacteria</taxon>
        <taxon>Bacillati</taxon>
        <taxon>Chloroflexota</taxon>
        <taxon>Ktedonobacteria</taxon>
        <taxon>Ktedonobacterales</taxon>
        <taxon>Dictyobacteraceae</taxon>
        <taxon>Tengunoibacter</taxon>
    </lineage>
</organism>
<feature type="transmembrane region" description="Helical" evidence="5">
    <location>
        <begin position="64"/>
        <end position="83"/>
    </location>
</feature>
<keyword evidence="4 5" id="KW-0472">Membrane</keyword>
<protein>
    <recommendedName>
        <fullName evidence="6">ABC-2 type transporter transmembrane domain-containing protein</fullName>
    </recommendedName>
</protein>
<keyword evidence="2 5" id="KW-0812">Transmembrane</keyword>
<sequence length="117" mass="12484">MMILSALSGASFGLTLGTAVKPEQIGVMNATILLPLIFLGSAFFSWGGLASIRWFQIVTLFNPLTYAAEGMRGIMIPTGLPGSVPVLDFQWVILGLLVTIALFLVLGVRGFVSRAVR</sequence>
<reference evidence="8" key="1">
    <citation type="submission" date="2018-12" db="EMBL/GenBank/DDBJ databases">
        <title>Tengunoibacter tsumagoiensis gen. nov., sp. nov., Dictyobacter kobayashii sp. nov., D. alpinus sp. nov., and D. joshuensis sp. nov. and description of Dictyobacteraceae fam. nov. within the order Ktedonobacterales isolated from Tengu-no-mugimeshi.</title>
        <authorList>
            <person name="Wang C.M."/>
            <person name="Zheng Y."/>
            <person name="Sakai Y."/>
            <person name="Toyoda A."/>
            <person name="Minakuchi Y."/>
            <person name="Abe K."/>
            <person name="Yokota A."/>
            <person name="Yabe S."/>
        </authorList>
    </citation>
    <scope>NUCLEOTIDE SEQUENCE [LARGE SCALE GENOMIC DNA]</scope>
    <source>
        <strain evidence="8">Uno3</strain>
    </source>
</reference>
<evidence type="ECO:0000256" key="2">
    <source>
        <dbReference type="ARBA" id="ARBA00022692"/>
    </source>
</evidence>
<dbReference type="GO" id="GO:0016020">
    <property type="term" value="C:membrane"/>
    <property type="evidence" value="ECO:0007669"/>
    <property type="project" value="UniProtKB-SubCell"/>
</dbReference>
<name>A0A402A003_9CHLR</name>
<dbReference type="GO" id="GO:0140359">
    <property type="term" value="F:ABC-type transporter activity"/>
    <property type="evidence" value="ECO:0007669"/>
    <property type="project" value="InterPro"/>
</dbReference>
<keyword evidence="8" id="KW-1185">Reference proteome</keyword>
<evidence type="ECO:0000259" key="6">
    <source>
        <dbReference type="Pfam" id="PF01061"/>
    </source>
</evidence>
<gene>
    <name evidence="7" type="ORF">KTT_22820</name>
</gene>
<dbReference type="EMBL" id="BIFR01000001">
    <property type="protein sequence ID" value="GCE12423.1"/>
    <property type="molecule type" value="Genomic_DNA"/>
</dbReference>
<dbReference type="OrthoDB" id="4772026at2"/>
<dbReference type="Proteomes" id="UP000287352">
    <property type="component" value="Unassembled WGS sequence"/>
</dbReference>